<dbReference type="Gene3D" id="1.20.58.390">
    <property type="entry name" value="Neurotransmitter-gated ion-channel transmembrane domain"/>
    <property type="match status" value="1"/>
</dbReference>
<dbReference type="Pfam" id="PF02932">
    <property type="entry name" value="Neur_chan_memb"/>
    <property type="match status" value="1"/>
</dbReference>
<feature type="transmembrane region" description="Helical" evidence="5">
    <location>
        <begin position="204"/>
        <end position="224"/>
    </location>
</feature>
<feature type="domain" description="Neurotransmitter-gated ion-channel transmembrane" evidence="7">
    <location>
        <begin position="114"/>
        <end position="221"/>
    </location>
</feature>
<dbReference type="SUPFAM" id="SSF63712">
    <property type="entry name" value="Nicotinic receptor ligand binding domain-like"/>
    <property type="match status" value="1"/>
</dbReference>
<dbReference type="FunFam" id="2.70.170.10:FF:000060">
    <property type="entry name" value="Nicotinic acetylcholine receptor subunit alpha4"/>
    <property type="match status" value="1"/>
</dbReference>
<sequence>MPINAMVEYDGSIFWSPPSRLRSACKVDITYFPFDSQYCQMKFGSWTYDKAQVDLVPSSDIVDVGDYTTNGEWMLKKYTIHREETKYPASTEIYSDIKVTLIIQRRILYYVLNIIFPCFWLNVLSVLTFCLPPDAGEKITLSITVLLSYSVFMLLVAESMPPTSEFVPLIGIYLTVSMASASVSVVLTVLVLKLHHCSPKQTRVPGIIRVAVLGILAKLVRCSCKGGVKSIKRVYKTRR</sequence>
<feature type="transmembrane region" description="Helical" evidence="5">
    <location>
        <begin position="107"/>
        <end position="127"/>
    </location>
</feature>
<comment type="similarity">
    <text evidence="5">Belongs to the ligand-gated ion channel (TC 1.A.9) family.</text>
</comment>
<dbReference type="CDD" id="cd19051">
    <property type="entry name" value="LGIC_TM_cation"/>
    <property type="match status" value="1"/>
</dbReference>
<evidence type="ECO:0000259" key="7">
    <source>
        <dbReference type="Pfam" id="PF02932"/>
    </source>
</evidence>
<evidence type="ECO:0000256" key="5">
    <source>
        <dbReference type="RuleBase" id="RU000687"/>
    </source>
</evidence>
<dbReference type="InterPro" id="IPR006029">
    <property type="entry name" value="Neurotrans-gated_channel_TM"/>
</dbReference>
<reference evidence="8" key="1">
    <citation type="submission" date="2019-08" db="EMBL/GenBank/DDBJ databases">
        <title>The improved chromosome-level genome for the pearl oyster Pinctada fucata martensii using PacBio sequencing and Hi-C.</title>
        <authorList>
            <person name="Zheng Z."/>
        </authorList>
    </citation>
    <scope>NUCLEOTIDE SEQUENCE</scope>
    <source>
        <strain evidence="8">ZZ-2019</strain>
        <tissue evidence="8">Adductor muscle</tissue>
    </source>
</reference>
<dbReference type="FunFam" id="1.20.58.390:FF:000073">
    <property type="entry name" value="Neuronal acetylcholine receptor subunit alpha-9-II"/>
    <property type="match status" value="1"/>
</dbReference>
<dbReference type="PANTHER" id="PTHR18945">
    <property type="entry name" value="NEUROTRANSMITTER GATED ION CHANNEL"/>
    <property type="match status" value="1"/>
</dbReference>
<dbReference type="EMBL" id="VSWD01000007">
    <property type="protein sequence ID" value="KAK3098547.1"/>
    <property type="molecule type" value="Genomic_DNA"/>
</dbReference>
<dbReference type="GO" id="GO:0004888">
    <property type="term" value="F:transmembrane signaling receptor activity"/>
    <property type="evidence" value="ECO:0007669"/>
    <property type="project" value="InterPro"/>
</dbReference>
<evidence type="ECO:0000256" key="3">
    <source>
        <dbReference type="ARBA" id="ARBA00022989"/>
    </source>
</evidence>
<comment type="subcellular location">
    <subcellularLocation>
        <location evidence="1">Membrane</location>
        <topology evidence="1">Multi-pass membrane protein</topology>
    </subcellularLocation>
</comment>
<dbReference type="InterPro" id="IPR018000">
    <property type="entry name" value="Neurotransmitter_ion_chnl_CS"/>
</dbReference>
<evidence type="ECO:0000256" key="4">
    <source>
        <dbReference type="ARBA" id="ARBA00023136"/>
    </source>
</evidence>
<evidence type="ECO:0000313" key="8">
    <source>
        <dbReference type="EMBL" id="KAK3098547.1"/>
    </source>
</evidence>
<evidence type="ECO:0000313" key="9">
    <source>
        <dbReference type="Proteomes" id="UP001186944"/>
    </source>
</evidence>
<dbReference type="PRINTS" id="PR00252">
    <property type="entry name" value="NRIONCHANNEL"/>
</dbReference>
<organism evidence="8 9">
    <name type="scientific">Pinctada imbricata</name>
    <name type="common">Atlantic pearl-oyster</name>
    <name type="synonym">Pinctada martensii</name>
    <dbReference type="NCBI Taxonomy" id="66713"/>
    <lineage>
        <taxon>Eukaryota</taxon>
        <taxon>Metazoa</taxon>
        <taxon>Spiralia</taxon>
        <taxon>Lophotrochozoa</taxon>
        <taxon>Mollusca</taxon>
        <taxon>Bivalvia</taxon>
        <taxon>Autobranchia</taxon>
        <taxon>Pteriomorphia</taxon>
        <taxon>Pterioida</taxon>
        <taxon>Pterioidea</taxon>
        <taxon>Pteriidae</taxon>
        <taxon>Pinctada</taxon>
    </lineage>
</organism>
<dbReference type="InterPro" id="IPR036734">
    <property type="entry name" value="Neur_chan_lig-bd_sf"/>
</dbReference>
<keyword evidence="5" id="KW-0406">Ion transport</keyword>
<feature type="domain" description="Neurotransmitter-gated ion-channel ligand-binding" evidence="6">
    <location>
        <begin position="3"/>
        <end position="107"/>
    </location>
</feature>
<dbReference type="PROSITE" id="PS00236">
    <property type="entry name" value="NEUROTR_ION_CHANNEL"/>
    <property type="match status" value="1"/>
</dbReference>
<dbReference type="Pfam" id="PF02931">
    <property type="entry name" value="Neur_chan_LBD"/>
    <property type="match status" value="1"/>
</dbReference>
<name>A0AA89C269_PINIB</name>
<accession>A0AA89C269</accession>
<keyword evidence="3 5" id="KW-1133">Transmembrane helix</keyword>
<keyword evidence="9" id="KW-1185">Reference proteome</keyword>
<dbReference type="InterPro" id="IPR036719">
    <property type="entry name" value="Neuro-gated_channel_TM_sf"/>
</dbReference>
<keyword evidence="2 5" id="KW-0812">Transmembrane</keyword>
<dbReference type="GO" id="GO:0005230">
    <property type="term" value="F:extracellular ligand-gated monoatomic ion channel activity"/>
    <property type="evidence" value="ECO:0007669"/>
    <property type="project" value="InterPro"/>
</dbReference>
<dbReference type="AlphaFoldDB" id="A0AA89C269"/>
<dbReference type="Gene3D" id="2.70.170.10">
    <property type="entry name" value="Neurotransmitter-gated ion-channel ligand-binding domain"/>
    <property type="match status" value="1"/>
</dbReference>
<comment type="caution">
    <text evidence="8">The sequence shown here is derived from an EMBL/GenBank/DDBJ whole genome shotgun (WGS) entry which is preliminary data.</text>
</comment>
<protein>
    <submittedName>
        <fullName evidence="8">Uncharacterized protein</fullName>
    </submittedName>
</protein>
<evidence type="ECO:0000259" key="6">
    <source>
        <dbReference type="Pfam" id="PF02931"/>
    </source>
</evidence>
<feature type="transmembrane region" description="Helical" evidence="5">
    <location>
        <begin position="139"/>
        <end position="157"/>
    </location>
</feature>
<keyword evidence="5" id="KW-0407">Ion channel</keyword>
<dbReference type="GO" id="GO:0016020">
    <property type="term" value="C:membrane"/>
    <property type="evidence" value="ECO:0007669"/>
    <property type="project" value="UniProtKB-SubCell"/>
</dbReference>
<dbReference type="InterPro" id="IPR006201">
    <property type="entry name" value="Neur_channel"/>
</dbReference>
<feature type="transmembrane region" description="Helical" evidence="5">
    <location>
        <begin position="169"/>
        <end position="192"/>
    </location>
</feature>
<keyword evidence="5" id="KW-0813">Transport</keyword>
<evidence type="ECO:0000256" key="1">
    <source>
        <dbReference type="ARBA" id="ARBA00004141"/>
    </source>
</evidence>
<dbReference type="Proteomes" id="UP001186944">
    <property type="component" value="Unassembled WGS sequence"/>
</dbReference>
<dbReference type="SUPFAM" id="SSF90112">
    <property type="entry name" value="Neurotransmitter-gated ion-channel transmembrane pore"/>
    <property type="match status" value="1"/>
</dbReference>
<keyword evidence="4 5" id="KW-0472">Membrane</keyword>
<dbReference type="InterPro" id="IPR038050">
    <property type="entry name" value="Neuro_actylchol_rec"/>
</dbReference>
<proteinExistence type="inferred from homology"/>
<evidence type="ECO:0000256" key="2">
    <source>
        <dbReference type="ARBA" id="ARBA00022692"/>
    </source>
</evidence>
<dbReference type="InterPro" id="IPR006202">
    <property type="entry name" value="Neur_chan_lig-bd"/>
</dbReference>
<gene>
    <name evidence="8" type="ORF">FSP39_020530</name>
</gene>